<reference evidence="3" key="2">
    <citation type="submission" date="2013-05" db="EMBL/GenBank/DDBJ databases">
        <title>The genome and transcriptome of Haemonchus contortus: a key model parasite for drug and vaccine discovery.</title>
        <authorList>
            <person name="Laing R."/>
            <person name="Kikuchi T."/>
            <person name="Martinelli A."/>
            <person name="Tsai I.J."/>
            <person name="Beech R.N."/>
            <person name="Redman E."/>
            <person name="Holroyd N."/>
            <person name="Bartley D.J."/>
            <person name="Beasley H."/>
            <person name="Britton C."/>
            <person name="Curran D."/>
            <person name="Devaney E."/>
            <person name="Gilabert A."/>
            <person name="Jackson F."/>
            <person name="Hunt M."/>
            <person name="Johnston S."/>
            <person name="Kryukov I."/>
            <person name="Li K."/>
            <person name="Morrison A.A."/>
            <person name="Reid A.J."/>
            <person name="Sargison N."/>
            <person name="Saunders G."/>
            <person name="Wasmuth J.D."/>
            <person name="Wolstenholme A."/>
            <person name="Berriman M."/>
            <person name="Gilleard J.S."/>
            <person name="Cotton J.A."/>
        </authorList>
    </citation>
    <scope>NUCLEOTIDE SEQUENCE [LARGE SCALE GENOMIC DNA]</scope>
    <source>
        <strain evidence="3">ISE/inbred ISE</strain>
    </source>
</reference>
<dbReference type="Pfam" id="PF01764">
    <property type="entry name" value="Lipase_3"/>
    <property type="match status" value="1"/>
</dbReference>
<dbReference type="PANTHER" id="PTHR45908">
    <property type="entry name" value="PROTEIN CBG11750-RELATED"/>
    <property type="match status" value="1"/>
</dbReference>
<dbReference type="EMBL" id="CAVP010058959">
    <property type="protein sequence ID" value="CDL95371.1"/>
    <property type="molecule type" value="Genomic_DNA"/>
</dbReference>
<sequence>MLLILFFCGLLPFTLGFPWWDKAPVYSDELARTKMLPLAAAAYSNWPQECLKNRFKDASLQHQVNVTCGPFGNNDICSGFTAVIHGDKAIVISFRGTDTFLQLLAEADYSAFHKKVPWIAGGYVSKYFYDGFMGLWNAGMGADFNALQTKYPSYKVWVTGHSLGAALASLAASYIVANNGVPPSNVQLVTFGQPRVGDMLFAWAHNLQMSYSFRVTHYRDIVPHVPPELFEMYYHHKSEAFYLQSMAVGANYTVCYADESLRCSDGLLDTTSIKDHLHYFEVDVSKYGKAGCNTPMDSTNSVLKV</sequence>
<dbReference type="WBParaSite" id="HCON_00130390-00001">
    <property type="protein sequence ID" value="HCON_00130390-00001"/>
    <property type="gene ID" value="HCON_00130390"/>
</dbReference>
<evidence type="ECO:0000259" key="2">
    <source>
        <dbReference type="Pfam" id="PF01764"/>
    </source>
</evidence>
<dbReference type="OrthoDB" id="5866690at2759"/>
<dbReference type="InterPro" id="IPR029058">
    <property type="entry name" value="AB_hydrolase_fold"/>
</dbReference>
<keyword evidence="1" id="KW-0732">Signal</keyword>
<dbReference type="Gene3D" id="3.40.50.1820">
    <property type="entry name" value="alpha/beta hydrolase"/>
    <property type="match status" value="1"/>
</dbReference>
<dbReference type="SUPFAM" id="SSF53474">
    <property type="entry name" value="alpha/beta-Hydrolases"/>
    <property type="match status" value="1"/>
</dbReference>
<evidence type="ECO:0000313" key="3">
    <source>
        <dbReference type="EMBL" id="CDL95371.1"/>
    </source>
</evidence>
<reference evidence="5" key="3">
    <citation type="submission" date="2020-12" db="UniProtKB">
        <authorList>
            <consortium name="WormBaseParasite"/>
        </authorList>
    </citation>
    <scope>IDENTIFICATION</scope>
    <source>
        <strain evidence="5">MHco3</strain>
    </source>
</reference>
<gene>
    <name evidence="3" type="ORF">HCOI_01369600</name>
</gene>
<dbReference type="Proteomes" id="UP000025227">
    <property type="component" value="Unplaced"/>
</dbReference>
<organism evidence="3">
    <name type="scientific">Haemonchus contortus</name>
    <name type="common">Barber pole worm</name>
    <dbReference type="NCBI Taxonomy" id="6289"/>
    <lineage>
        <taxon>Eukaryota</taxon>
        <taxon>Metazoa</taxon>
        <taxon>Ecdysozoa</taxon>
        <taxon>Nematoda</taxon>
        <taxon>Chromadorea</taxon>
        <taxon>Rhabditida</taxon>
        <taxon>Rhabditina</taxon>
        <taxon>Rhabditomorpha</taxon>
        <taxon>Strongyloidea</taxon>
        <taxon>Trichostrongylidae</taxon>
        <taxon>Haemonchus</taxon>
    </lineage>
</organism>
<dbReference type="GO" id="GO:0006629">
    <property type="term" value="P:lipid metabolic process"/>
    <property type="evidence" value="ECO:0007669"/>
    <property type="project" value="InterPro"/>
</dbReference>
<evidence type="ECO:0000256" key="1">
    <source>
        <dbReference type="SAM" id="SignalP"/>
    </source>
</evidence>
<reference evidence="3" key="1">
    <citation type="submission" date="2013-03" db="EMBL/GenBank/DDBJ databases">
        <authorList>
            <person name="Aslett M."/>
        </authorList>
    </citation>
    <scope>NUCLEOTIDE SEQUENCE [LARGE SCALE GENOMIC DNA]</scope>
    <source>
        <strain evidence="3">ISE/inbred ISE</strain>
    </source>
</reference>
<dbReference type="OMA" id="NPQTCLS"/>
<name>W6NDT2_HAECO</name>
<feature type="chain" id="PRO_5044739888" evidence="1">
    <location>
        <begin position="17"/>
        <end position="305"/>
    </location>
</feature>
<keyword evidence="4" id="KW-1185">Reference proteome</keyword>
<feature type="domain" description="Fungal lipase-type" evidence="2">
    <location>
        <begin position="91"/>
        <end position="228"/>
    </location>
</feature>
<dbReference type="InterPro" id="IPR002921">
    <property type="entry name" value="Fungal_lipase-type"/>
</dbReference>
<evidence type="ECO:0000313" key="5">
    <source>
        <dbReference type="WBParaSite" id="HCON_00130390-00001"/>
    </source>
</evidence>
<dbReference type="CDD" id="cd00519">
    <property type="entry name" value="Lipase_3"/>
    <property type="match status" value="1"/>
</dbReference>
<proteinExistence type="predicted"/>
<protein>
    <submittedName>
        <fullName evidence="3 5">Lipase domain containing protein</fullName>
    </submittedName>
</protein>
<dbReference type="AlphaFoldDB" id="W6NDT2"/>
<accession>W6NDT2</accession>
<dbReference type="PANTHER" id="PTHR45908:SF23">
    <property type="entry name" value="FUNGAL LIPASE-LIKE DOMAIN-CONTAINING PROTEIN"/>
    <property type="match status" value="1"/>
</dbReference>
<evidence type="ECO:0000313" key="4">
    <source>
        <dbReference type="Proteomes" id="UP000025227"/>
    </source>
</evidence>
<feature type="signal peptide" evidence="1">
    <location>
        <begin position="1"/>
        <end position="16"/>
    </location>
</feature>